<dbReference type="InterPro" id="IPR002048">
    <property type="entry name" value="EF_hand_dom"/>
</dbReference>
<feature type="domain" description="EF-hand" evidence="3">
    <location>
        <begin position="131"/>
        <end position="166"/>
    </location>
</feature>
<evidence type="ECO:0000256" key="2">
    <source>
        <dbReference type="SAM" id="MobiDB-lite"/>
    </source>
</evidence>
<feature type="region of interest" description="Disordered" evidence="2">
    <location>
        <begin position="63"/>
        <end position="131"/>
    </location>
</feature>
<dbReference type="GO" id="GO:0005509">
    <property type="term" value="F:calcium ion binding"/>
    <property type="evidence" value="ECO:0007669"/>
    <property type="project" value="InterPro"/>
</dbReference>
<evidence type="ECO:0000313" key="4">
    <source>
        <dbReference type="EMBL" id="CAE4566180.1"/>
    </source>
</evidence>
<feature type="compositionally biased region" description="Low complexity" evidence="2">
    <location>
        <begin position="225"/>
        <end position="237"/>
    </location>
</feature>
<feature type="compositionally biased region" description="Pro residues" evidence="2">
    <location>
        <begin position="238"/>
        <end position="248"/>
    </location>
</feature>
<evidence type="ECO:0000259" key="3">
    <source>
        <dbReference type="PROSITE" id="PS50222"/>
    </source>
</evidence>
<protein>
    <recommendedName>
        <fullName evidence="3">EF-hand domain-containing protein</fullName>
    </recommendedName>
</protein>
<evidence type="ECO:0000256" key="1">
    <source>
        <dbReference type="ARBA" id="ARBA00022837"/>
    </source>
</evidence>
<accession>A0A7S4V5X1</accession>
<feature type="compositionally biased region" description="Basic residues" evidence="2">
    <location>
        <begin position="279"/>
        <end position="290"/>
    </location>
</feature>
<proteinExistence type="predicted"/>
<dbReference type="PROSITE" id="PS50222">
    <property type="entry name" value="EF_HAND_2"/>
    <property type="match status" value="1"/>
</dbReference>
<reference evidence="4" key="1">
    <citation type="submission" date="2021-01" db="EMBL/GenBank/DDBJ databases">
        <authorList>
            <person name="Corre E."/>
            <person name="Pelletier E."/>
            <person name="Niang G."/>
            <person name="Scheremetjew M."/>
            <person name="Finn R."/>
            <person name="Kale V."/>
            <person name="Holt S."/>
            <person name="Cochrane G."/>
            <person name="Meng A."/>
            <person name="Brown T."/>
            <person name="Cohen L."/>
        </authorList>
    </citation>
    <scope>NUCLEOTIDE SEQUENCE</scope>
    <source>
        <strain evidence="4">CCMP3105</strain>
    </source>
</reference>
<feature type="compositionally biased region" description="Low complexity" evidence="2">
    <location>
        <begin position="90"/>
        <end position="103"/>
    </location>
</feature>
<feature type="region of interest" description="Disordered" evidence="2">
    <location>
        <begin position="217"/>
        <end position="372"/>
    </location>
</feature>
<feature type="region of interest" description="Disordered" evidence="2">
    <location>
        <begin position="1"/>
        <end position="22"/>
    </location>
</feature>
<dbReference type="AlphaFoldDB" id="A0A7S4V5X1"/>
<name>A0A7S4V5X1_9DINO</name>
<dbReference type="InterPro" id="IPR018247">
    <property type="entry name" value="EF_Hand_1_Ca_BS"/>
</dbReference>
<sequence length="405" mass="42069">MARGGTQVGRGELQPPRGEGASCRAQVLKRREAYGAIQAVQDELYAAWEDLGREVSGILEGSATSPAAGLSEGPSAGQPQGQPETEAARRPGAAAPPGLRRQASQGMGAGRADIAAGDSLGSRAKRADPPKRERLLRDVFRACDLDRNQRLDRAEMRRLASCTGFDGGDAEWAKTYLHICRGCGCDPQSGLDFKAVVAVGGGWSLDQLREAKARLDGGSAADCGSSKPTAAAASSAEGPPPVEGPPAKPRTLTIRELLMESSPGTAMRSSTGGGEQTIRRQRQGGGRPKHGSAGIGEQAPTRATPGCDDDSDAGAGAGARAQAWGGRRSPSSKEPEPAWLASLGPLGGSEGGHTCESSEADASARSGAPLDKWEEMQEDIDRVFGESHLELALLASRLLRHTPVR</sequence>
<gene>
    <name evidence="4" type="ORF">AMON00008_LOCUS5799</name>
</gene>
<dbReference type="InterPro" id="IPR011992">
    <property type="entry name" value="EF-hand-dom_pair"/>
</dbReference>
<dbReference type="PROSITE" id="PS00018">
    <property type="entry name" value="EF_HAND_1"/>
    <property type="match status" value="1"/>
</dbReference>
<dbReference type="EMBL" id="HBNR01008826">
    <property type="protein sequence ID" value="CAE4566180.1"/>
    <property type="molecule type" value="Transcribed_RNA"/>
</dbReference>
<organism evidence="4">
    <name type="scientific">Alexandrium monilatum</name>
    <dbReference type="NCBI Taxonomy" id="311494"/>
    <lineage>
        <taxon>Eukaryota</taxon>
        <taxon>Sar</taxon>
        <taxon>Alveolata</taxon>
        <taxon>Dinophyceae</taxon>
        <taxon>Gonyaulacales</taxon>
        <taxon>Pyrocystaceae</taxon>
        <taxon>Alexandrium</taxon>
    </lineage>
</organism>
<keyword evidence="1" id="KW-0106">Calcium</keyword>
<dbReference type="SUPFAM" id="SSF47473">
    <property type="entry name" value="EF-hand"/>
    <property type="match status" value="1"/>
</dbReference>